<dbReference type="AlphaFoldDB" id="A0A411YGS4"/>
<name>A0A411YGS4_9ACTN</name>
<dbReference type="PANTHER" id="PTHR43537">
    <property type="entry name" value="TRANSCRIPTIONAL REGULATOR, GNTR FAMILY"/>
    <property type="match status" value="1"/>
</dbReference>
<feature type="domain" description="HTH gntR-type" evidence="4">
    <location>
        <begin position="12"/>
        <end position="79"/>
    </location>
</feature>
<dbReference type="SMART" id="SM00345">
    <property type="entry name" value="HTH_GNTR"/>
    <property type="match status" value="1"/>
</dbReference>
<dbReference type="PROSITE" id="PS50949">
    <property type="entry name" value="HTH_GNTR"/>
    <property type="match status" value="1"/>
</dbReference>
<dbReference type="CDD" id="cd07377">
    <property type="entry name" value="WHTH_GntR"/>
    <property type="match status" value="1"/>
</dbReference>
<evidence type="ECO:0000313" key="6">
    <source>
        <dbReference type="Proteomes" id="UP000291469"/>
    </source>
</evidence>
<keyword evidence="3" id="KW-0804">Transcription</keyword>
<dbReference type="InterPro" id="IPR008920">
    <property type="entry name" value="TF_FadR/GntR_C"/>
</dbReference>
<dbReference type="KEGG" id="erz:ER308_12965"/>
<dbReference type="EMBL" id="CP036402">
    <property type="protein sequence ID" value="QBI20387.1"/>
    <property type="molecule type" value="Genomic_DNA"/>
</dbReference>
<keyword evidence="2" id="KW-0238">DNA-binding</keyword>
<dbReference type="OrthoDB" id="9816161at2"/>
<keyword evidence="6" id="KW-1185">Reference proteome</keyword>
<keyword evidence="1" id="KW-0805">Transcription regulation</keyword>
<evidence type="ECO:0000256" key="2">
    <source>
        <dbReference type="ARBA" id="ARBA00023125"/>
    </source>
</evidence>
<evidence type="ECO:0000313" key="5">
    <source>
        <dbReference type="EMBL" id="QBI20387.1"/>
    </source>
</evidence>
<sequence length="230" mass="25996">MSSDAQYLDEPRTLADAALQKLRAAIISCELEPGSSLRLRELIDRLEMSSVPIREALRYLEHSGLVERRPHRGALVAPMSPEDLQETYAIRVELETMAVRMAAERMSTERTRDLQQLLTDYAAAFEAEDPRARDLHRRLHMAIYGYSDSKWLLRLIPMLWDNAERYQRLSLPKRERAQILQEHHALTNACLQGDPDAAAAALHEHLTRTIDAALETLEEEGASGASDVSA</sequence>
<proteinExistence type="predicted"/>
<dbReference type="GO" id="GO:0003700">
    <property type="term" value="F:DNA-binding transcription factor activity"/>
    <property type="evidence" value="ECO:0007669"/>
    <property type="project" value="InterPro"/>
</dbReference>
<dbReference type="InterPro" id="IPR036390">
    <property type="entry name" value="WH_DNA-bd_sf"/>
</dbReference>
<dbReference type="Proteomes" id="UP000291469">
    <property type="component" value="Chromosome"/>
</dbReference>
<reference evidence="5 6" key="1">
    <citation type="submission" date="2019-01" db="EMBL/GenBank/DDBJ databases">
        <title>Egibacter rhizosphaerae EGI 80759T.</title>
        <authorList>
            <person name="Chen D.-D."/>
            <person name="Tian Y."/>
            <person name="Jiao J.-Y."/>
            <person name="Zhang X.-T."/>
            <person name="Zhang Y.-G."/>
            <person name="Zhang Y."/>
            <person name="Xiao M."/>
            <person name="Shu W.-S."/>
            <person name="Li W.-J."/>
        </authorList>
    </citation>
    <scope>NUCLEOTIDE SEQUENCE [LARGE SCALE GENOMIC DNA]</scope>
    <source>
        <strain evidence="5 6">EGI 80759</strain>
    </source>
</reference>
<dbReference type="PANTHER" id="PTHR43537:SF5">
    <property type="entry name" value="UXU OPERON TRANSCRIPTIONAL REGULATOR"/>
    <property type="match status" value="1"/>
</dbReference>
<organism evidence="5 6">
    <name type="scientific">Egibacter rhizosphaerae</name>
    <dbReference type="NCBI Taxonomy" id="1670831"/>
    <lineage>
        <taxon>Bacteria</taxon>
        <taxon>Bacillati</taxon>
        <taxon>Actinomycetota</taxon>
        <taxon>Nitriliruptoria</taxon>
        <taxon>Egibacterales</taxon>
        <taxon>Egibacteraceae</taxon>
        <taxon>Egibacter</taxon>
    </lineage>
</organism>
<evidence type="ECO:0000256" key="1">
    <source>
        <dbReference type="ARBA" id="ARBA00023015"/>
    </source>
</evidence>
<dbReference type="SUPFAM" id="SSF48008">
    <property type="entry name" value="GntR ligand-binding domain-like"/>
    <property type="match status" value="1"/>
</dbReference>
<evidence type="ECO:0000256" key="3">
    <source>
        <dbReference type="ARBA" id="ARBA00023163"/>
    </source>
</evidence>
<dbReference type="GO" id="GO:0003677">
    <property type="term" value="F:DNA binding"/>
    <property type="evidence" value="ECO:0007669"/>
    <property type="project" value="UniProtKB-KW"/>
</dbReference>
<dbReference type="RefSeq" id="WP_131155384.1">
    <property type="nucleotide sequence ID" value="NZ_CP036402.1"/>
</dbReference>
<dbReference type="SUPFAM" id="SSF46785">
    <property type="entry name" value="Winged helix' DNA-binding domain"/>
    <property type="match status" value="1"/>
</dbReference>
<protein>
    <submittedName>
        <fullName evidence="5">GntR family transcriptional regulator</fullName>
    </submittedName>
</protein>
<evidence type="ECO:0000259" key="4">
    <source>
        <dbReference type="PROSITE" id="PS50949"/>
    </source>
</evidence>
<dbReference type="InterPro" id="IPR000524">
    <property type="entry name" value="Tscrpt_reg_HTH_GntR"/>
</dbReference>
<dbReference type="Gene3D" id="1.20.120.530">
    <property type="entry name" value="GntR ligand-binding domain-like"/>
    <property type="match status" value="1"/>
</dbReference>
<dbReference type="InterPro" id="IPR036388">
    <property type="entry name" value="WH-like_DNA-bd_sf"/>
</dbReference>
<dbReference type="InterPro" id="IPR011711">
    <property type="entry name" value="GntR_C"/>
</dbReference>
<dbReference type="Pfam" id="PF00392">
    <property type="entry name" value="GntR"/>
    <property type="match status" value="1"/>
</dbReference>
<dbReference type="Pfam" id="PF07729">
    <property type="entry name" value="FCD"/>
    <property type="match status" value="1"/>
</dbReference>
<dbReference type="SMART" id="SM00895">
    <property type="entry name" value="FCD"/>
    <property type="match status" value="1"/>
</dbReference>
<gene>
    <name evidence="5" type="ORF">ER308_12965</name>
</gene>
<dbReference type="Gene3D" id="1.10.10.10">
    <property type="entry name" value="Winged helix-like DNA-binding domain superfamily/Winged helix DNA-binding domain"/>
    <property type="match status" value="1"/>
</dbReference>
<accession>A0A411YGS4</accession>